<sequence length="785" mass="89705">MPYTRPSIPVAREDIPIQDDVDKWSHLSGVHLPRVDAEVGLLIASDVPEVLDPLEVKHSEGGGPYASRTRIGWAVNGPLVPYPYCSRPSSFFVMADTELHRMVQDFYSHDFSESIADNHSELSQGERIFIESIKKSVELKNGHYEIALPFKDVQRPVPNNGVQAEQHAISLKERLEENPELLNDYKDIIQDIVAKGYARKVPEHSKESDCEGNTWFIPCHRIYHPHKPRKIRVVFDCSARFKGTSLNDLLLKWPDLTNSLLGVLTRFRQDHVAVMAETQEMFHQVRVPECDRSFLRFLWWPNGDLSRGVIEYQMTVHLFGAVSSPACSNYALRKTADDNAQHFSSSLMNTIKRNFYVDDCLKSLPSVKDAITHVHELCSLLQRGGFRLTKWVSSSREVLESIPVKDRGQEIRKLDLQKDELPVERALGVQWKIEDDTFGFNVNRKPKAPTRRGILSVVGSVFDLFGFAAPFVLTGKKILQDLWRLKLGWDYEVPAEHGLRWQGWLMDIPKRSHDYIAIIRDGSHPDQWRHIAGYLNPGDDLLRGLSAEALLNSDRWLKGPAFLWLPKEFWPLGPLLLGSVLHTDPEVKVEAKLNMTSVTQSLCPLIEYFRRTSSWYRLKKSIAWILRYHENLLTTSQGKKLIKSTLTAPRRAITMEEMKAAEKFSRVSRSTIFPEEFYSLTKSASKGLPHVGKSSCLRRLDPVLIDSLPRVGGCLSLDSKPFDYQPQIILPKNDHVSNLLVKHYHQMSRHSAREYVSKQVPLLGECYCSKTIYSKKRSGQANTIR</sequence>
<evidence type="ECO:0000313" key="1">
    <source>
        <dbReference type="EMBL" id="KAK2549355.1"/>
    </source>
</evidence>
<dbReference type="AlphaFoldDB" id="A0AAD9PVD4"/>
<comment type="caution">
    <text evidence="1">The sequence shown here is derived from an EMBL/GenBank/DDBJ whole genome shotgun (WGS) entry which is preliminary data.</text>
</comment>
<dbReference type="EMBL" id="JARQWQ010000127">
    <property type="protein sequence ID" value="KAK2549355.1"/>
    <property type="molecule type" value="Genomic_DNA"/>
</dbReference>
<dbReference type="InterPro" id="IPR043502">
    <property type="entry name" value="DNA/RNA_pol_sf"/>
</dbReference>
<reference evidence="1" key="2">
    <citation type="journal article" date="2023" name="Science">
        <title>Genomic signatures of disease resistance in endangered staghorn corals.</title>
        <authorList>
            <person name="Vollmer S.V."/>
            <person name="Selwyn J.D."/>
            <person name="Despard B.A."/>
            <person name="Roesel C.L."/>
        </authorList>
    </citation>
    <scope>NUCLEOTIDE SEQUENCE</scope>
    <source>
        <strain evidence="1">K2</strain>
    </source>
</reference>
<protein>
    <submittedName>
        <fullName evidence="1">Uncharacterized protein</fullName>
    </submittedName>
</protein>
<accession>A0AAD9PVD4</accession>
<dbReference type="Gene3D" id="3.30.70.270">
    <property type="match status" value="1"/>
</dbReference>
<dbReference type="CDD" id="cd01644">
    <property type="entry name" value="RT_pepA17"/>
    <property type="match status" value="1"/>
</dbReference>
<organism evidence="1 2">
    <name type="scientific">Acropora cervicornis</name>
    <name type="common">Staghorn coral</name>
    <dbReference type="NCBI Taxonomy" id="6130"/>
    <lineage>
        <taxon>Eukaryota</taxon>
        <taxon>Metazoa</taxon>
        <taxon>Cnidaria</taxon>
        <taxon>Anthozoa</taxon>
        <taxon>Hexacorallia</taxon>
        <taxon>Scleractinia</taxon>
        <taxon>Astrocoeniina</taxon>
        <taxon>Acroporidae</taxon>
        <taxon>Acropora</taxon>
    </lineage>
</organism>
<dbReference type="InterPro" id="IPR008042">
    <property type="entry name" value="Retrotrans_Pao"/>
</dbReference>
<reference evidence="1" key="1">
    <citation type="journal article" date="2023" name="G3 (Bethesda)">
        <title>Whole genome assembly and annotation of the endangered Caribbean coral Acropora cervicornis.</title>
        <authorList>
            <person name="Selwyn J.D."/>
            <person name="Vollmer S.V."/>
        </authorList>
    </citation>
    <scope>NUCLEOTIDE SEQUENCE</scope>
    <source>
        <strain evidence="1">K2</strain>
    </source>
</reference>
<dbReference type="Pfam" id="PF05380">
    <property type="entry name" value="Peptidase_A17"/>
    <property type="match status" value="1"/>
</dbReference>
<evidence type="ECO:0000313" key="2">
    <source>
        <dbReference type="Proteomes" id="UP001249851"/>
    </source>
</evidence>
<dbReference type="Gene3D" id="3.10.10.10">
    <property type="entry name" value="HIV Type 1 Reverse Transcriptase, subunit A, domain 1"/>
    <property type="match status" value="1"/>
</dbReference>
<dbReference type="PANTHER" id="PTHR47331">
    <property type="entry name" value="PHD-TYPE DOMAIN-CONTAINING PROTEIN"/>
    <property type="match status" value="1"/>
</dbReference>
<dbReference type="InterPro" id="IPR043128">
    <property type="entry name" value="Rev_trsase/Diguanyl_cyclase"/>
</dbReference>
<gene>
    <name evidence="1" type="ORF">P5673_030179</name>
</gene>
<dbReference type="PANTHER" id="PTHR47331:SF1">
    <property type="entry name" value="GAG-LIKE PROTEIN"/>
    <property type="match status" value="1"/>
</dbReference>
<keyword evidence="2" id="KW-1185">Reference proteome</keyword>
<dbReference type="SUPFAM" id="SSF56672">
    <property type="entry name" value="DNA/RNA polymerases"/>
    <property type="match status" value="1"/>
</dbReference>
<dbReference type="Proteomes" id="UP001249851">
    <property type="component" value="Unassembled WGS sequence"/>
</dbReference>
<name>A0AAD9PVD4_ACRCE</name>
<proteinExistence type="predicted"/>